<feature type="region of interest" description="Disordered" evidence="3">
    <location>
        <begin position="157"/>
        <end position="184"/>
    </location>
</feature>
<dbReference type="EMBL" id="BMVP01000007">
    <property type="protein sequence ID" value="GHB65975.1"/>
    <property type="molecule type" value="Genomic_DNA"/>
</dbReference>
<reference evidence="6" key="1">
    <citation type="journal article" date="2019" name="Int. J. Syst. Evol. Microbiol.">
        <title>The Global Catalogue of Microorganisms (GCM) 10K type strain sequencing project: providing services to taxonomists for standard genome sequencing and annotation.</title>
        <authorList>
            <consortium name="The Broad Institute Genomics Platform"/>
            <consortium name="The Broad Institute Genome Sequencing Center for Infectious Disease"/>
            <person name="Wu L."/>
            <person name="Ma J."/>
        </authorList>
    </citation>
    <scope>NUCLEOTIDE SEQUENCE [LARGE SCALE GENOMIC DNA]</scope>
    <source>
        <strain evidence="6">JCM 4738</strain>
    </source>
</reference>
<gene>
    <name evidence="5" type="ORF">GCM10010347_39970</name>
</gene>
<accession>A0ABQ3EZR5</accession>
<protein>
    <recommendedName>
        <fullName evidence="7">Zinc-finger domain-containing protein</fullName>
    </recommendedName>
</protein>
<feature type="region of interest" description="Disordered" evidence="3">
    <location>
        <begin position="301"/>
        <end position="321"/>
    </location>
</feature>
<feature type="compositionally biased region" description="Low complexity" evidence="3">
    <location>
        <begin position="222"/>
        <end position="241"/>
    </location>
</feature>
<evidence type="ECO:0000256" key="4">
    <source>
        <dbReference type="SAM" id="Phobius"/>
    </source>
</evidence>
<feature type="transmembrane region" description="Helical" evidence="4">
    <location>
        <begin position="134"/>
        <end position="155"/>
    </location>
</feature>
<dbReference type="Gene3D" id="1.10.10.1320">
    <property type="entry name" value="Anti-sigma factor, zinc-finger domain"/>
    <property type="match status" value="1"/>
</dbReference>
<keyword evidence="2" id="KW-0804">Transcription</keyword>
<keyword evidence="6" id="KW-1185">Reference proteome</keyword>
<sequence length="321" mass="32093">MSPTTGTTGTIRHPDVAEISDLTEGLLPPARTAAVRSHLGDCALCADVLASLEEIRSLLGTLPGPSRMPSDVAGRIDAALAAEALLDSTSRRAEPAPSPTVAPRQTPASTPARPAGHPTGPTGPGRRRARRRMAVIAGLAGAAACALGLFLSGALGGSSPHQTATRTGTTATPPASGGSYTSQGLQGSVQHLLASGAAPQSQPKEQGKPEERNNTYGMQNASPGVPSGTSPDGPSGTSPGVAPGERQAPAVPPCVQQATGRSDTPLAAEHGSYQGTDVYLVVLAHPGDPARVDAFLVPSGCAATPSAGPDTPLLTGTYSRP</sequence>
<evidence type="ECO:0000313" key="6">
    <source>
        <dbReference type="Proteomes" id="UP000642673"/>
    </source>
</evidence>
<feature type="compositionally biased region" description="Low complexity" evidence="3">
    <location>
        <begin position="110"/>
        <end position="120"/>
    </location>
</feature>
<name>A0ABQ3EZR5_9ACTN</name>
<evidence type="ECO:0000256" key="1">
    <source>
        <dbReference type="ARBA" id="ARBA00023015"/>
    </source>
</evidence>
<dbReference type="InterPro" id="IPR041916">
    <property type="entry name" value="Anti_sigma_zinc_sf"/>
</dbReference>
<comment type="caution">
    <text evidence="5">The sequence shown here is derived from an EMBL/GenBank/DDBJ whole genome shotgun (WGS) entry which is preliminary data.</text>
</comment>
<evidence type="ECO:0008006" key="7">
    <source>
        <dbReference type="Google" id="ProtNLM"/>
    </source>
</evidence>
<evidence type="ECO:0000256" key="2">
    <source>
        <dbReference type="ARBA" id="ARBA00023163"/>
    </source>
</evidence>
<organism evidence="5 6">
    <name type="scientific">Streptomyces cirratus</name>
    <dbReference type="NCBI Taxonomy" id="68187"/>
    <lineage>
        <taxon>Bacteria</taxon>
        <taxon>Bacillati</taxon>
        <taxon>Actinomycetota</taxon>
        <taxon>Actinomycetes</taxon>
        <taxon>Kitasatosporales</taxon>
        <taxon>Streptomycetaceae</taxon>
        <taxon>Streptomyces</taxon>
    </lineage>
</organism>
<keyword evidence="4" id="KW-1133">Transmembrane helix</keyword>
<feature type="compositionally biased region" description="Low complexity" evidence="3">
    <location>
        <begin position="157"/>
        <end position="179"/>
    </location>
</feature>
<keyword evidence="4" id="KW-0472">Membrane</keyword>
<proteinExistence type="predicted"/>
<evidence type="ECO:0000313" key="5">
    <source>
        <dbReference type="EMBL" id="GHB65975.1"/>
    </source>
</evidence>
<dbReference type="Proteomes" id="UP000642673">
    <property type="component" value="Unassembled WGS sequence"/>
</dbReference>
<feature type="region of interest" description="Disordered" evidence="3">
    <location>
        <begin position="196"/>
        <end position="266"/>
    </location>
</feature>
<keyword evidence="1" id="KW-0805">Transcription regulation</keyword>
<keyword evidence="4" id="KW-0812">Transmembrane</keyword>
<feature type="region of interest" description="Disordered" evidence="3">
    <location>
        <begin position="88"/>
        <end position="128"/>
    </location>
</feature>
<dbReference type="RefSeq" id="WP_190185573.1">
    <property type="nucleotide sequence ID" value="NZ_BMVP01000007.1"/>
</dbReference>
<evidence type="ECO:0000256" key="3">
    <source>
        <dbReference type="SAM" id="MobiDB-lite"/>
    </source>
</evidence>